<reference evidence="4" key="2">
    <citation type="submission" date="2025-04" db="UniProtKB">
        <authorList>
            <consortium name="RefSeq"/>
        </authorList>
    </citation>
    <scope>IDENTIFICATION</scope>
</reference>
<dbReference type="OrthoDB" id="6354412at2759"/>
<keyword evidence="3" id="KW-1185">Reference proteome</keyword>
<evidence type="ECO:0000313" key="3">
    <source>
        <dbReference type="Proteomes" id="UP001652680"/>
    </source>
</evidence>
<dbReference type="RefSeq" id="XP_016982635.1">
    <property type="nucleotide sequence ID" value="XM_017127146.1"/>
</dbReference>
<keyword evidence="1" id="KW-1133">Transmembrane helix</keyword>
<name>A0A6P4EWR0_DRORH</name>
<gene>
    <name evidence="4" type="primary">LOC108047090</name>
    <name evidence="2" type="synonym">108047090</name>
</gene>
<evidence type="ECO:0000313" key="2">
    <source>
        <dbReference type="EnsemblMetazoa" id="XP_016982635.1"/>
    </source>
</evidence>
<reference evidence="3" key="1">
    <citation type="journal article" date="2021" name="Elife">
        <title>Highly contiguous assemblies of 101 drosophilid genomes.</title>
        <authorList>
            <person name="Kim B.Y."/>
            <person name="Wang J.R."/>
            <person name="Miller D.E."/>
            <person name="Barmina O."/>
            <person name="Delaney E."/>
            <person name="Thompson A."/>
            <person name="Comeault A.A."/>
            <person name="Peede D."/>
            <person name="D'Agostino E.R."/>
            <person name="Pelaez J."/>
            <person name="Aguilar J.M."/>
            <person name="Haji D."/>
            <person name="Matsunaga T."/>
            <person name="Armstrong E.E."/>
            <person name="Zych M."/>
            <person name="Ogawa Y."/>
            <person name="Stamenkovic-Radak M."/>
            <person name="Jelic M."/>
            <person name="Veselinovic M.S."/>
            <person name="Tanaskovic M."/>
            <person name="Eric P."/>
            <person name="Gao J.J."/>
            <person name="Katoh T.K."/>
            <person name="Toda M.J."/>
            <person name="Watabe H."/>
            <person name="Watada M."/>
            <person name="Davis J.S."/>
            <person name="Moyle L.C."/>
            <person name="Manoli G."/>
            <person name="Bertolini E."/>
            <person name="Kostal V."/>
            <person name="Hawley R.S."/>
            <person name="Takahashi A."/>
            <person name="Jones C.D."/>
            <person name="Price D.K."/>
            <person name="Whiteman N."/>
            <person name="Kopp A."/>
            <person name="Matute D.R."/>
            <person name="Petrov D.A."/>
        </authorList>
    </citation>
    <scope>NUCLEOTIDE SEQUENCE [LARGE SCALE GENOMIC DNA]</scope>
</reference>
<evidence type="ECO:0000313" key="4">
    <source>
        <dbReference type="RefSeq" id="XP_016982635.1"/>
    </source>
</evidence>
<organism evidence="4">
    <name type="scientific">Drosophila rhopaloa</name>
    <name type="common">Fruit fly</name>
    <dbReference type="NCBI Taxonomy" id="1041015"/>
    <lineage>
        <taxon>Eukaryota</taxon>
        <taxon>Metazoa</taxon>
        <taxon>Ecdysozoa</taxon>
        <taxon>Arthropoda</taxon>
        <taxon>Hexapoda</taxon>
        <taxon>Insecta</taxon>
        <taxon>Pterygota</taxon>
        <taxon>Neoptera</taxon>
        <taxon>Endopterygota</taxon>
        <taxon>Diptera</taxon>
        <taxon>Brachycera</taxon>
        <taxon>Muscomorpha</taxon>
        <taxon>Ephydroidea</taxon>
        <taxon>Drosophilidae</taxon>
        <taxon>Drosophila</taxon>
        <taxon>Sophophora</taxon>
    </lineage>
</organism>
<feature type="transmembrane region" description="Helical" evidence="1">
    <location>
        <begin position="34"/>
        <end position="52"/>
    </location>
</feature>
<accession>A0A6P4EWR0</accession>
<sequence>MALFEMKWLRRWVRRNTNPIPEHRAELWKRRLSIGYAVLAWQAFGFVCYMVYTGRNDWAKFYGYKTEEELALSPAQQFARHLKVEGKGKIIRISGFQKVEEVPFDSSEVERVKE</sequence>
<evidence type="ECO:0000256" key="1">
    <source>
        <dbReference type="SAM" id="Phobius"/>
    </source>
</evidence>
<keyword evidence="1" id="KW-0812">Transmembrane</keyword>
<dbReference type="GeneID" id="108047090"/>
<protein>
    <submittedName>
        <fullName evidence="4">Uncharacterized protein LOC108047090</fullName>
    </submittedName>
</protein>
<dbReference type="Proteomes" id="UP001652680">
    <property type="component" value="Unassembled WGS sequence"/>
</dbReference>
<dbReference type="AlphaFoldDB" id="A0A6P4EWR0"/>
<proteinExistence type="predicted"/>
<keyword evidence="1" id="KW-0472">Membrane</keyword>
<dbReference type="EnsemblMetazoa" id="XM_017127146.2">
    <property type="protein sequence ID" value="XP_016982635.1"/>
    <property type="gene ID" value="LOC108047090"/>
</dbReference>
<reference evidence="2" key="3">
    <citation type="submission" date="2025-05" db="UniProtKB">
        <authorList>
            <consortium name="EnsemblMetazoa"/>
        </authorList>
    </citation>
    <scope>IDENTIFICATION</scope>
</reference>
<dbReference type="OMA" id="RNDWAKF"/>